<feature type="non-terminal residue" evidence="4">
    <location>
        <position position="122"/>
    </location>
</feature>
<dbReference type="STRING" id="436017.A4S0N2"/>
<proteinExistence type="predicted"/>
<sequence>MNALTQIKNTQKATMREIESGMGEEASWHARYKHSAYVYAGGLAFNMTEGDILAVFSQFGEVVDVNLVRDEEKGRSRGFAFICYADQRSTVLAVDNLNGATVVGRTIKVDHVDDYKMKNEDD</sequence>
<dbReference type="GeneID" id="5002795"/>
<dbReference type="SUPFAM" id="SSF54928">
    <property type="entry name" value="RNA-binding domain, RBD"/>
    <property type="match status" value="1"/>
</dbReference>
<dbReference type="GO" id="GO:0000398">
    <property type="term" value="P:mRNA splicing, via spliceosome"/>
    <property type="evidence" value="ECO:0007669"/>
    <property type="project" value="InterPro"/>
</dbReference>
<dbReference type="InterPro" id="IPR035979">
    <property type="entry name" value="RBD_domain_sf"/>
</dbReference>
<evidence type="ECO:0000313" key="4">
    <source>
        <dbReference type="EMBL" id="ABO97063.1"/>
    </source>
</evidence>
<gene>
    <name evidence="4" type="ORF">OSTLU_8830</name>
</gene>
<dbReference type="GO" id="GO:0071011">
    <property type="term" value="C:precatalytic spliceosome"/>
    <property type="evidence" value="ECO:0007669"/>
    <property type="project" value="TreeGrafter"/>
</dbReference>
<dbReference type="PANTHER" id="PTHR45880">
    <property type="entry name" value="RNA-BINDING MOTIF PROTEIN, X-LINKED 2"/>
    <property type="match status" value="1"/>
</dbReference>
<dbReference type="OrthoDB" id="2573941at2759"/>
<accession>A4S0N2</accession>
<dbReference type="OMA" id="CAPKPQI"/>
<dbReference type="PANTHER" id="PTHR45880:SF1">
    <property type="entry name" value="RNA-BINDING MOTIF PROTEIN, X-LINKED 2"/>
    <property type="match status" value="1"/>
</dbReference>
<keyword evidence="1 2" id="KW-0694">RNA-binding</keyword>
<dbReference type="InterPro" id="IPR051847">
    <property type="entry name" value="RNA_proc/Spliceosome_comp"/>
</dbReference>
<dbReference type="Pfam" id="PF00076">
    <property type="entry name" value="RRM_1"/>
    <property type="match status" value="1"/>
</dbReference>
<dbReference type="AlphaFoldDB" id="A4S0N2"/>
<dbReference type="KEGG" id="olu:OSTLU_8830"/>
<reference evidence="4 5" key="1">
    <citation type="journal article" date="2007" name="Proc. Natl. Acad. Sci. U.S.A.">
        <title>The tiny eukaryote Ostreococcus provides genomic insights into the paradox of plankton speciation.</title>
        <authorList>
            <person name="Palenik B."/>
            <person name="Grimwood J."/>
            <person name="Aerts A."/>
            <person name="Rouze P."/>
            <person name="Salamov A."/>
            <person name="Putnam N."/>
            <person name="Dupont C."/>
            <person name="Jorgensen R."/>
            <person name="Derelle E."/>
            <person name="Rombauts S."/>
            <person name="Zhou K."/>
            <person name="Otillar R."/>
            <person name="Merchant S.S."/>
            <person name="Podell S."/>
            <person name="Gaasterland T."/>
            <person name="Napoli C."/>
            <person name="Gendler K."/>
            <person name="Manuell A."/>
            <person name="Tai V."/>
            <person name="Vallon O."/>
            <person name="Piganeau G."/>
            <person name="Jancek S."/>
            <person name="Heijde M."/>
            <person name="Jabbari K."/>
            <person name="Bowler C."/>
            <person name="Lohr M."/>
            <person name="Robbens S."/>
            <person name="Werner G."/>
            <person name="Dubchak I."/>
            <person name="Pazour G.J."/>
            <person name="Ren Q."/>
            <person name="Paulsen I."/>
            <person name="Delwiche C."/>
            <person name="Schmutz J."/>
            <person name="Rokhsar D."/>
            <person name="Van de Peer Y."/>
            <person name="Moreau H."/>
            <person name="Grigoriev I.V."/>
        </authorList>
    </citation>
    <scope>NUCLEOTIDE SEQUENCE [LARGE SCALE GENOMIC DNA]</scope>
    <source>
        <strain evidence="4 5">CCE9901</strain>
    </source>
</reference>
<feature type="domain" description="RRM" evidence="3">
    <location>
        <begin position="36"/>
        <end position="114"/>
    </location>
</feature>
<dbReference type="Proteomes" id="UP000001568">
    <property type="component" value="Chromosome 7"/>
</dbReference>
<protein>
    <recommendedName>
        <fullName evidence="3">RRM domain-containing protein</fullName>
    </recommendedName>
</protein>
<dbReference type="SMART" id="SM00360">
    <property type="entry name" value="RRM"/>
    <property type="match status" value="1"/>
</dbReference>
<evidence type="ECO:0000256" key="1">
    <source>
        <dbReference type="ARBA" id="ARBA00022884"/>
    </source>
</evidence>
<dbReference type="Gene3D" id="3.30.70.330">
    <property type="match status" value="1"/>
</dbReference>
<dbReference type="InterPro" id="IPR045844">
    <property type="entry name" value="RRM_Ist3-like"/>
</dbReference>
<dbReference type="GO" id="GO:0005686">
    <property type="term" value="C:U2 snRNP"/>
    <property type="evidence" value="ECO:0007669"/>
    <property type="project" value="TreeGrafter"/>
</dbReference>
<dbReference type="CDD" id="cd12411">
    <property type="entry name" value="RRM_ist3_like"/>
    <property type="match status" value="1"/>
</dbReference>
<dbReference type="GO" id="GO:0003723">
    <property type="term" value="F:RNA binding"/>
    <property type="evidence" value="ECO:0007669"/>
    <property type="project" value="UniProtKB-UniRule"/>
</dbReference>
<dbReference type="Gramene" id="ABO97063">
    <property type="protein sequence ID" value="ABO97063"/>
    <property type="gene ID" value="OSTLU_8830"/>
</dbReference>
<organism evidence="4 5">
    <name type="scientific">Ostreococcus lucimarinus (strain CCE9901)</name>
    <dbReference type="NCBI Taxonomy" id="436017"/>
    <lineage>
        <taxon>Eukaryota</taxon>
        <taxon>Viridiplantae</taxon>
        <taxon>Chlorophyta</taxon>
        <taxon>Mamiellophyceae</taxon>
        <taxon>Mamiellales</taxon>
        <taxon>Bathycoccaceae</taxon>
        <taxon>Ostreococcus</taxon>
    </lineage>
</organism>
<evidence type="ECO:0000256" key="2">
    <source>
        <dbReference type="PROSITE-ProRule" id="PRU00176"/>
    </source>
</evidence>
<name>A4S0N2_OSTLU</name>
<evidence type="ECO:0000313" key="5">
    <source>
        <dbReference type="Proteomes" id="UP000001568"/>
    </source>
</evidence>
<dbReference type="eggNOG" id="KOG0126">
    <property type="taxonomic scope" value="Eukaryota"/>
</dbReference>
<dbReference type="RefSeq" id="XP_001418770.1">
    <property type="nucleotide sequence ID" value="XM_001418733.1"/>
</dbReference>
<dbReference type="PROSITE" id="PS50102">
    <property type="entry name" value="RRM"/>
    <property type="match status" value="1"/>
</dbReference>
<evidence type="ECO:0000259" key="3">
    <source>
        <dbReference type="PROSITE" id="PS50102"/>
    </source>
</evidence>
<dbReference type="EMBL" id="CP000587">
    <property type="protein sequence ID" value="ABO97063.1"/>
    <property type="molecule type" value="Genomic_DNA"/>
</dbReference>
<dbReference type="InterPro" id="IPR012677">
    <property type="entry name" value="Nucleotide-bd_a/b_plait_sf"/>
</dbReference>
<dbReference type="HOGENOM" id="CLU_045495_5_2_1"/>
<dbReference type="GO" id="GO:0071013">
    <property type="term" value="C:catalytic step 2 spliceosome"/>
    <property type="evidence" value="ECO:0007669"/>
    <property type="project" value="TreeGrafter"/>
</dbReference>
<dbReference type="InterPro" id="IPR000504">
    <property type="entry name" value="RRM_dom"/>
</dbReference>
<keyword evidence="5" id="KW-1185">Reference proteome</keyword>